<proteinExistence type="inferred from homology"/>
<evidence type="ECO:0000256" key="7">
    <source>
        <dbReference type="ARBA" id="ARBA00022723"/>
    </source>
</evidence>
<comment type="subcellular location">
    <subcellularLocation>
        <location evidence="1">Cell membrane</location>
        <topology evidence="1">Peripheral membrane protein</topology>
    </subcellularLocation>
    <subcellularLocation>
        <location evidence="2">Endoplasmic reticulum membrane</location>
        <topology evidence="2">Multi-pass membrane protein</topology>
    </subcellularLocation>
</comment>
<dbReference type="InterPro" id="IPR000008">
    <property type="entry name" value="C2_dom"/>
</dbReference>
<evidence type="ECO:0000256" key="8">
    <source>
        <dbReference type="ARBA" id="ARBA00022737"/>
    </source>
</evidence>
<keyword evidence="7" id="KW-0479">Metal-binding</keyword>
<dbReference type="SMART" id="SM00239">
    <property type="entry name" value="C2"/>
    <property type="match status" value="1"/>
</dbReference>
<keyword evidence="9" id="KW-0256">Endoplasmic reticulum</keyword>
<dbReference type="Proteomes" id="UP000053660">
    <property type="component" value="Unassembled WGS sequence"/>
</dbReference>
<keyword evidence="4" id="KW-0813">Transport</keyword>
<accession>A0A0B1S2L5</accession>
<dbReference type="GO" id="GO:0031210">
    <property type="term" value="F:phosphatidylcholine binding"/>
    <property type="evidence" value="ECO:0007669"/>
    <property type="project" value="TreeGrafter"/>
</dbReference>
<evidence type="ECO:0000256" key="3">
    <source>
        <dbReference type="ARBA" id="ARBA00005867"/>
    </source>
</evidence>
<dbReference type="GO" id="GO:0061817">
    <property type="term" value="P:endoplasmic reticulum-plasma membrane tethering"/>
    <property type="evidence" value="ECO:0007669"/>
    <property type="project" value="InterPro"/>
</dbReference>
<dbReference type="PANTHER" id="PTHR45761:SF1">
    <property type="entry name" value="EXTENDED SYNAPTOTAGMIN-LIKE PROTEIN 2, ISOFORM C"/>
    <property type="match status" value="1"/>
</dbReference>
<dbReference type="GO" id="GO:0005509">
    <property type="term" value="F:calcium ion binding"/>
    <property type="evidence" value="ECO:0007669"/>
    <property type="project" value="TreeGrafter"/>
</dbReference>
<evidence type="ECO:0000256" key="2">
    <source>
        <dbReference type="ARBA" id="ARBA00004477"/>
    </source>
</evidence>
<feature type="domain" description="C2" evidence="15">
    <location>
        <begin position="7"/>
        <end position="133"/>
    </location>
</feature>
<evidence type="ECO:0000256" key="5">
    <source>
        <dbReference type="ARBA" id="ARBA00022475"/>
    </source>
</evidence>
<dbReference type="AlphaFoldDB" id="A0A0B1S2L5"/>
<keyword evidence="11" id="KW-1133">Transmembrane helix</keyword>
<dbReference type="InterPro" id="IPR051634">
    <property type="entry name" value="Extended_Synaptotagmin"/>
</dbReference>
<keyword evidence="17" id="KW-1185">Reference proteome</keyword>
<evidence type="ECO:0000313" key="17">
    <source>
        <dbReference type="Proteomes" id="UP000053660"/>
    </source>
</evidence>
<sequence length="159" mass="18301">VAALCVLPNEIVVPLAPNVDVTKLFFPEPDGVIRLKIIEAKNLENRDISFIRKGKSDPYCEIQVGSQFLKTRTIDNDLNPVWNEYFEAVVDQAHGQKLRIELFDEDQGQDEELGRLSIELKDIQAKGSIDNVSFWQFLLKNLVNSYFFDRIRRIFTTSP</sequence>
<keyword evidence="5" id="KW-1003">Cell membrane</keyword>
<dbReference type="GO" id="GO:0006869">
    <property type="term" value="P:lipid transport"/>
    <property type="evidence" value="ECO:0007669"/>
    <property type="project" value="UniProtKB-KW"/>
</dbReference>
<protein>
    <submittedName>
        <fullName evidence="16">C2 domain protein</fullName>
    </submittedName>
</protein>
<dbReference type="EMBL" id="KN610093">
    <property type="protein sequence ID" value="KHJ78116.1"/>
    <property type="molecule type" value="Genomic_DNA"/>
</dbReference>
<dbReference type="SUPFAM" id="SSF49562">
    <property type="entry name" value="C2 domain (Calcium/lipid-binding domain, CaLB)"/>
    <property type="match status" value="1"/>
</dbReference>
<evidence type="ECO:0000256" key="12">
    <source>
        <dbReference type="ARBA" id="ARBA00023055"/>
    </source>
</evidence>
<dbReference type="PANTHER" id="PTHR45761">
    <property type="entry name" value="EXTENDED SYNAPTOTAGMIN-LIKE PROTEIN 2, ISOFORM C"/>
    <property type="match status" value="1"/>
</dbReference>
<evidence type="ECO:0000256" key="9">
    <source>
        <dbReference type="ARBA" id="ARBA00022824"/>
    </source>
</evidence>
<dbReference type="GO" id="GO:0008429">
    <property type="term" value="F:phosphatidylethanolamine binding"/>
    <property type="evidence" value="ECO:0007669"/>
    <property type="project" value="TreeGrafter"/>
</dbReference>
<name>A0A0B1S2L5_OESDE</name>
<dbReference type="OrthoDB" id="1029639at2759"/>
<evidence type="ECO:0000256" key="4">
    <source>
        <dbReference type="ARBA" id="ARBA00022448"/>
    </source>
</evidence>
<keyword evidence="12" id="KW-0445">Lipid transport</keyword>
<dbReference type="Pfam" id="PF00168">
    <property type="entry name" value="C2"/>
    <property type="match status" value="1"/>
</dbReference>
<dbReference type="InterPro" id="IPR037733">
    <property type="entry name" value="Ext_Synaptotagmin_C2A"/>
</dbReference>
<dbReference type="CDD" id="cd08391">
    <property type="entry name" value="C2A_C2C_Synaptotagmin_like"/>
    <property type="match status" value="1"/>
</dbReference>
<gene>
    <name evidence="16" type="ORF">OESDEN_22264</name>
</gene>
<dbReference type="GO" id="GO:0005789">
    <property type="term" value="C:endoplasmic reticulum membrane"/>
    <property type="evidence" value="ECO:0007669"/>
    <property type="project" value="UniProtKB-SubCell"/>
</dbReference>
<reference evidence="16 17" key="1">
    <citation type="submission" date="2014-03" db="EMBL/GenBank/DDBJ databases">
        <title>Draft genome of the hookworm Oesophagostomum dentatum.</title>
        <authorList>
            <person name="Mitreva M."/>
        </authorList>
    </citation>
    <scope>NUCLEOTIDE SEQUENCE [LARGE SCALE GENOMIC DNA]</scope>
    <source>
        <strain evidence="16 17">OD-Hann</strain>
    </source>
</reference>
<keyword evidence="13" id="KW-0446">Lipid-binding</keyword>
<dbReference type="InterPro" id="IPR035892">
    <property type="entry name" value="C2_domain_sf"/>
</dbReference>
<evidence type="ECO:0000256" key="14">
    <source>
        <dbReference type="ARBA" id="ARBA00023136"/>
    </source>
</evidence>
<dbReference type="FunFam" id="2.60.40.150:FF:000025">
    <property type="entry name" value="Extended synaptotagmin 2"/>
    <property type="match status" value="1"/>
</dbReference>
<keyword evidence="10" id="KW-0106">Calcium</keyword>
<evidence type="ECO:0000259" key="15">
    <source>
        <dbReference type="PROSITE" id="PS50004"/>
    </source>
</evidence>
<dbReference type="PROSITE" id="PS50004">
    <property type="entry name" value="C2"/>
    <property type="match status" value="1"/>
</dbReference>
<evidence type="ECO:0000256" key="10">
    <source>
        <dbReference type="ARBA" id="ARBA00022837"/>
    </source>
</evidence>
<evidence type="ECO:0000256" key="11">
    <source>
        <dbReference type="ARBA" id="ARBA00022989"/>
    </source>
</evidence>
<evidence type="ECO:0000256" key="6">
    <source>
        <dbReference type="ARBA" id="ARBA00022692"/>
    </source>
</evidence>
<evidence type="ECO:0000256" key="1">
    <source>
        <dbReference type="ARBA" id="ARBA00004202"/>
    </source>
</evidence>
<organism evidence="16 17">
    <name type="scientific">Oesophagostomum dentatum</name>
    <name type="common">Nodular worm</name>
    <dbReference type="NCBI Taxonomy" id="61180"/>
    <lineage>
        <taxon>Eukaryota</taxon>
        <taxon>Metazoa</taxon>
        <taxon>Ecdysozoa</taxon>
        <taxon>Nematoda</taxon>
        <taxon>Chromadorea</taxon>
        <taxon>Rhabditida</taxon>
        <taxon>Rhabditina</taxon>
        <taxon>Rhabditomorpha</taxon>
        <taxon>Strongyloidea</taxon>
        <taxon>Strongylidae</taxon>
        <taxon>Oesophagostomum</taxon>
    </lineage>
</organism>
<keyword evidence="8" id="KW-0677">Repeat</keyword>
<feature type="non-terminal residue" evidence="16">
    <location>
        <position position="1"/>
    </location>
</feature>
<keyword evidence="14" id="KW-0472">Membrane</keyword>
<dbReference type="GO" id="GO:0005544">
    <property type="term" value="F:calcium-dependent phospholipid binding"/>
    <property type="evidence" value="ECO:0007669"/>
    <property type="project" value="TreeGrafter"/>
</dbReference>
<dbReference type="GO" id="GO:0005886">
    <property type="term" value="C:plasma membrane"/>
    <property type="evidence" value="ECO:0007669"/>
    <property type="project" value="UniProtKB-SubCell"/>
</dbReference>
<evidence type="ECO:0000313" key="16">
    <source>
        <dbReference type="EMBL" id="KHJ78116.1"/>
    </source>
</evidence>
<keyword evidence="6" id="KW-0812">Transmembrane</keyword>
<dbReference type="Gene3D" id="2.60.40.150">
    <property type="entry name" value="C2 domain"/>
    <property type="match status" value="1"/>
</dbReference>
<evidence type="ECO:0000256" key="13">
    <source>
        <dbReference type="ARBA" id="ARBA00023121"/>
    </source>
</evidence>
<dbReference type="GO" id="GO:0035091">
    <property type="term" value="F:phosphatidylinositol binding"/>
    <property type="evidence" value="ECO:0007669"/>
    <property type="project" value="TreeGrafter"/>
</dbReference>
<dbReference type="PRINTS" id="PR00360">
    <property type="entry name" value="C2DOMAIN"/>
</dbReference>
<comment type="similarity">
    <text evidence="3">Belongs to the extended synaptotagmin family.</text>
</comment>